<dbReference type="GO" id="GO:0016020">
    <property type="term" value="C:membrane"/>
    <property type="evidence" value="ECO:0007669"/>
    <property type="project" value="TreeGrafter"/>
</dbReference>
<evidence type="ECO:0000313" key="2">
    <source>
        <dbReference type="EMBL" id="CAD7224666.1"/>
    </source>
</evidence>
<feature type="non-terminal residue" evidence="2">
    <location>
        <position position="877"/>
    </location>
</feature>
<dbReference type="AlphaFoldDB" id="A0A7R8W4I8"/>
<protein>
    <submittedName>
        <fullName evidence="2">Uncharacterized protein</fullName>
    </submittedName>
</protein>
<dbReference type="OrthoDB" id="6510177at2759"/>
<comment type="similarity">
    <text evidence="1">Belongs to the patched family.</text>
</comment>
<dbReference type="PANTHER" id="PTHR10796:SF130">
    <property type="entry name" value="PATCHED DOMAIN-CONTAINING PROTEIN 3-LIKE PROTEIN"/>
    <property type="match status" value="1"/>
</dbReference>
<name>A0A7R8W4I8_9CRUS</name>
<dbReference type="PANTHER" id="PTHR10796">
    <property type="entry name" value="PATCHED-RELATED"/>
    <property type="match status" value="1"/>
</dbReference>
<dbReference type="SUPFAM" id="SSF82866">
    <property type="entry name" value="Multidrug efflux transporter AcrB transmembrane domain"/>
    <property type="match status" value="2"/>
</dbReference>
<dbReference type="InterPro" id="IPR051697">
    <property type="entry name" value="Patched_domain-protein"/>
</dbReference>
<gene>
    <name evidence="2" type="ORF">CTOB1V02_LOCUS2621</name>
</gene>
<sequence>SLRLPVIPPDTTGGFTDSFSLQNENISKSSIPSGNFIQDTDVKSGLLAKMEPICHEDNREMYCQTAESLPQACYERSLLELLHPGHPGEECIDISTITQKDILDRINGNNQSLWFNSYYDFIDLLGGISRDKNQRIVGARAAKMIWVLQINESFVDEDVGTGEVLGGSDQLSMEWEEMFIDAMLDFRLSHLKLLVSAARSFGDLAAEAILGDVMLLTVGYAVVFTYLMITLGKRNMLESRVILVLCGLGSVGCSILSCYGICQGIGIPFGPVHNVLPFLLLGIGIDDMYVIVEAWENLSPEEKSRELNSLPRSIGFSLKHAGVGITVTSLTDFAAFAVGATTSIPSLRSFCLYAAVGIIALYLLQATMFTACLSLDQRRLENRRSGCIPCWRVPDDWEVSECSKVDLLQTTFRQSYTFIINNTYIKVLIFLVTMIALGINCYGLVLLEQRFDGKWFLPAGSYLLQFLDVADKLYEPPVNRQETGRQGQRGSLFPFRKGGSRDIRKYLWKNNELSLSMAKFNESSQEAYLKRRHRSERSGTSGIVVLDLQDYVKDYNNIQRLIDTMRADPDMKSVRFEKPDFNETEFRYLLSLYLYAPDGTSKRPQIRFPKGEELKCSELAPRFNLSTLGFTFHELDKGKREHIEAMQRVRELVNSNPFDTGHVVFWSEAFADWETDISIEDELYQNMGLALLCVAVVTLVLIADIIGSFLTLACVFMTLINVAGCMHWWGLTIDTVSCINMVLTTGLSVDYAAHIAHTFMTTCAKLFFCTVCFGLFHGLVFLPAALSIINPRPYDSASPAAPTSVHRKPSQKTDPKVGPGNAFENPAFQHHRHRGKLVTLISETTTGSKKRSVTAKWIDVALRPSPKQRLFTLDVLL</sequence>
<dbReference type="InterPro" id="IPR000731">
    <property type="entry name" value="SSD"/>
</dbReference>
<organism evidence="2">
    <name type="scientific">Cyprideis torosa</name>
    <dbReference type="NCBI Taxonomy" id="163714"/>
    <lineage>
        <taxon>Eukaryota</taxon>
        <taxon>Metazoa</taxon>
        <taxon>Ecdysozoa</taxon>
        <taxon>Arthropoda</taxon>
        <taxon>Crustacea</taxon>
        <taxon>Oligostraca</taxon>
        <taxon>Ostracoda</taxon>
        <taxon>Podocopa</taxon>
        <taxon>Podocopida</taxon>
        <taxon>Cytherocopina</taxon>
        <taxon>Cytheroidea</taxon>
        <taxon>Cytherideidae</taxon>
        <taxon>Cyprideis</taxon>
    </lineage>
</organism>
<dbReference type="Gene3D" id="1.20.1640.10">
    <property type="entry name" value="Multidrug efflux transporter AcrB transmembrane domain"/>
    <property type="match status" value="2"/>
</dbReference>
<proteinExistence type="inferred from homology"/>
<dbReference type="InterPro" id="IPR053958">
    <property type="entry name" value="HMGCR/SNAP/NPC1-like_SSD"/>
</dbReference>
<reference evidence="2" key="1">
    <citation type="submission" date="2020-11" db="EMBL/GenBank/DDBJ databases">
        <authorList>
            <person name="Tran Van P."/>
        </authorList>
    </citation>
    <scope>NUCLEOTIDE SEQUENCE</scope>
</reference>
<evidence type="ECO:0000256" key="1">
    <source>
        <dbReference type="ARBA" id="ARBA00005585"/>
    </source>
</evidence>
<accession>A0A7R8W4I8</accession>
<dbReference type="Pfam" id="PF12349">
    <property type="entry name" value="Sterol-sensing"/>
    <property type="match status" value="1"/>
</dbReference>
<dbReference type="EMBL" id="OB660414">
    <property type="protein sequence ID" value="CAD7224666.1"/>
    <property type="molecule type" value="Genomic_DNA"/>
</dbReference>
<dbReference type="PROSITE" id="PS50156">
    <property type="entry name" value="SSD"/>
    <property type="match status" value="1"/>
</dbReference>
<feature type="non-terminal residue" evidence="2">
    <location>
        <position position="1"/>
    </location>
</feature>